<dbReference type="EMBL" id="UINC01094001">
    <property type="protein sequence ID" value="SVC48874.1"/>
    <property type="molecule type" value="Genomic_DNA"/>
</dbReference>
<dbReference type="InterPro" id="IPR036754">
    <property type="entry name" value="YbaK/aa-tRNA-synt-asso_dom_sf"/>
</dbReference>
<evidence type="ECO:0000313" key="1">
    <source>
        <dbReference type="EMBL" id="SVC48874.1"/>
    </source>
</evidence>
<evidence type="ECO:0008006" key="2">
    <source>
        <dbReference type="Google" id="ProtNLM"/>
    </source>
</evidence>
<proteinExistence type="predicted"/>
<name>A0A382MIR7_9ZZZZ</name>
<sequence length="77" mass="8937">MNETENIVLDYLKTQNIEYEKFDIDPNFSDTQNFCTKYKFSLDQSANTIILESKRPKGLYAVAVVRASKKLDVNKKL</sequence>
<dbReference type="Gene3D" id="3.90.960.10">
    <property type="entry name" value="YbaK/aminoacyl-tRNA synthetase-associated domain"/>
    <property type="match status" value="1"/>
</dbReference>
<reference evidence="1" key="1">
    <citation type="submission" date="2018-05" db="EMBL/GenBank/DDBJ databases">
        <authorList>
            <person name="Lanie J.A."/>
            <person name="Ng W.-L."/>
            <person name="Kazmierczak K.M."/>
            <person name="Andrzejewski T.M."/>
            <person name="Davidsen T.M."/>
            <person name="Wayne K.J."/>
            <person name="Tettelin H."/>
            <person name="Glass J.I."/>
            <person name="Rusch D."/>
            <person name="Podicherti R."/>
            <person name="Tsui H.-C.T."/>
            <person name="Winkler M.E."/>
        </authorList>
    </citation>
    <scope>NUCLEOTIDE SEQUENCE</scope>
</reference>
<dbReference type="GO" id="GO:0002161">
    <property type="term" value="F:aminoacyl-tRNA deacylase activity"/>
    <property type="evidence" value="ECO:0007669"/>
    <property type="project" value="InterPro"/>
</dbReference>
<gene>
    <name evidence="1" type="ORF">METZ01_LOCUS301728</name>
</gene>
<dbReference type="AlphaFoldDB" id="A0A382MIR7"/>
<feature type="non-terminal residue" evidence="1">
    <location>
        <position position="77"/>
    </location>
</feature>
<dbReference type="SUPFAM" id="SSF55826">
    <property type="entry name" value="YbaK/ProRS associated domain"/>
    <property type="match status" value="1"/>
</dbReference>
<accession>A0A382MIR7</accession>
<organism evidence="1">
    <name type="scientific">marine metagenome</name>
    <dbReference type="NCBI Taxonomy" id="408172"/>
    <lineage>
        <taxon>unclassified sequences</taxon>
        <taxon>metagenomes</taxon>
        <taxon>ecological metagenomes</taxon>
    </lineage>
</organism>
<protein>
    <recommendedName>
        <fullName evidence="2">YbaK/aminoacyl-tRNA synthetase-associated domain-containing protein</fullName>
    </recommendedName>
</protein>